<dbReference type="InterPro" id="IPR046096">
    <property type="entry name" value="DUF6114"/>
</dbReference>
<dbReference type="Proteomes" id="UP000294513">
    <property type="component" value="Unassembled WGS sequence"/>
</dbReference>
<keyword evidence="1" id="KW-1133">Transmembrane helix</keyword>
<keyword evidence="1" id="KW-0472">Membrane</keyword>
<gene>
    <name evidence="2" type="ORF">E1298_03570</name>
</gene>
<feature type="transmembrane region" description="Helical" evidence="1">
    <location>
        <begin position="79"/>
        <end position="95"/>
    </location>
</feature>
<evidence type="ECO:0000313" key="2">
    <source>
        <dbReference type="EMBL" id="TDD96357.1"/>
    </source>
</evidence>
<dbReference type="EMBL" id="SMKU01000007">
    <property type="protein sequence ID" value="TDD96357.1"/>
    <property type="molecule type" value="Genomic_DNA"/>
</dbReference>
<feature type="transmembrane region" description="Helical" evidence="1">
    <location>
        <begin position="50"/>
        <end position="72"/>
    </location>
</feature>
<comment type="caution">
    <text evidence="2">The sequence shown here is derived from an EMBL/GenBank/DDBJ whole genome shotgun (WGS) entry which is preliminary data.</text>
</comment>
<dbReference type="Pfam" id="PF19609">
    <property type="entry name" value="DUF6114"/>
    <property type="match status" value="1"/>
</dbReference>
<name>A0A4V2YZA7_9ACTN</name>
<dbReference type="AlphaFoldDB" id="A0A4V2YZA7"/>
<keyword evidence="1" id="KW-0812">Transmembrane</keyword>
<dbReference type="OrthoDB" id="3535986at2"/>
<keyword evidence="3" id="KW-1185">Reference proteome</keyword>
<protein>
    <submittedName>
        <fullName evidence="2">Uncharacterized protein</fullName>
    </submittedName>
</protein>
<evidence type="ECO:0000313" key="3">
    <source>
        <dbReference type="Proteomes" id="UP000294513"/>
    </source>
</evidence>
<feature type="transmembrane region" description="Helical" evidence="1">
    <location>
        <begin position="21"/>
        <end position="44"/>
    </location>
</feature>
<accession>A0A4V2YZA7</accession>
<sequence>MSASDTLRHVRERFRRWRRSRPFWGGLLITAGGAELLLITLVHLVQQFQLGVPGLSGKIVAVLLVLIGVVIWAQPDQRSFLGVAAALLGLASWITANLGGFGVGMLLSILGGGLSFGWAPKPDRPSAHDSETPAG</sequence>
<evidence type="ECO:0000256" key="1">
    <source>
        <dbReference type="SAM" id="Phobius"/>
    </source>
</evidence>
<dbReference type="RefSeq" id="WP_131889283.1">
    <property type="nucleotide sequence ID" value="NZ_SMKU01000007.1"/>
</dbReference>
<proteinExistence type="predicted"/>
<reference evidence="2 3" key="1">
    <citation type="submission" date="2019-03" db="EMBL/GenBank/DDBJ databases">
        <title>Draft genome sequences of novel Actinobacteria.</title>
        <authorList>
            <person name="Sahin N."/>
            <person name="Ay H."/>
            <person name="Saygin H."/>
        </authorList>
    </citation>
    <scope>NUCLEOTIDE SEQUENCE [LARGE SCALE GENOMIC DNA]</scope>
    <source>
        <strain evidence="2 3">H3C3</strain>
    </source>
</reference>
<organism evidence="2 3">
    <name type="scientific">Actinomadura rubrisoli</name>
    <dbReference type="NCBI Taxonomy" id="2530368"/>
    <lineage>
        <taxon>Bacteria</taxon>
        <taxon>Bacillati</taxon>
        <taxon>Actinomycetota</taxon>
        <taxon>Actinomycetes</taxon>
        <taxon>Streptosporangiales</taxon>
        <taxon>Thermomonosporaceae</taxon>
        <taxon>Actinomadura</taxon>
    </lineage>
</organism>